<dbReference type="PANTHER" id="PTHR19300">
    <property type="entry name" value="BETA-1,4-GALACTOSYLTRANSFERASE"/>
    <property type="match status" value="1"/>
</dbReference>
<organism evidence="2 3">
    <name type="scientific">Elysia marginata</name>
    <dbReference type="NCBI Taxonomy" id="1093978"/>
    <lineage>
        <taxon>Eukaryota</taxon>
        <taxon>Metazoa</taxon>
        <taxon>Spiralia</taxon>
        <taxon>Lophotrochozoa</taxon>
        <taxon>Mollusca</taxon>
        <taxon>Gastropoda</taxon>
        <taxon>Heterobranchia</taxon>
        <taxon>Euthyneura</taxon>
        <taxon>Panpulmonata</taxon>
        <taxon>Sacoglossa</taxon>
        <taxon>Placobranchoidea</taxon>
        <taxon>Plakobranchidae</taxon>
        <taxon>Elysia</taxon>
    </lineage>
</organism>
<dbReference type="GO" id="GO:0005794">
    <property type="term" value="C:Golgi apparatus"/>
    <property type="evidence" value="ECO:0007669"/>
    <property type="project" value="TreeGrafter"/>
</dbReference>
<dbReference type="InterPro" id="IPR029044">
    <property type="entry name" value="Nucleotide-diphossugar_trans"/>
</dbReference>
<dbReference type="PANTHER" id="PTHR19300:SF57">
    <property type="entry name" value="BETA-1,4-N-ACETYLGALACTOSAMINYLTRANSFERASE"/>
    <property type="match status" value="1"/>
</dbReference>
<dbReference type="GO" id="GO:0005975">
    <property type="term" value="P:carbohydrate metabolic process"/>
    <property type="evidence" value="ECO:0007669"/>
    <property type="project" value="InterPro"/>
</dbReference>
<sequence>MRKRLCIPSGDVDFPSCDVDLDGRLATYRDARSFEEIGRANPEVRPGGRYAPSTCTSRHRVAIVVPYRNREEHLKILMRNLHPMLQRQQLDYGIYIIDQYVSVVLRPSGSGVIPKEQGFRY</sequence>
<comment type="caution">
    <text evidence="2">The sequence shown here is derived from an EMBL/GenBank/DDBJ whole genome shotgun (WGS) entry which is preliminary data.</text>
</comment>
<dbReference type="InterPro" id="IPR027995">
    <property type="entry name" value="Galactosyl_T_N"/>
</dbReference>
<accession>A0AAV4GQB3</accession>
<name>A0AAV4GQB3_9GAST</name>
<dbReference type="GO" id="GO:0008378">
    <property type="term" value="F:galactosyltransferase activity"/>
    <property type="evidence" value="ECO:0007669"/>
    <property type="project" value="TreeGrafter"/>
</dbReference>
<dbReference type="EMBL" id="BMAT01001481">
    <property type="protein sequence ID" value="GFR86555.1"/>
    <property type="molecule type" value="Genomic_DNA"/>
</dbReference>
<gene>
    <name evidence="2" type="ORF">ElyMa_000723600</name>
</gene>
<dbReference type="Proteomes" id="UP000762676">
    <property type="component" value="Unassembled WGS sequence"/>
</dbReference>
<feature type="domain" description="Galactosyltransferase N-terminal" evidence="1">
    <location>
        <begin position="25"/>
        <end position="100"/>
    </location>
</feature>
<reference evidence="2 3" key="1">
    <citation type="journal article" date="2021" name="Elife">
        <title>Chloroplast acquisition without the gene transfer in kleptoplastic sea slugs, Plakobranchus ocellatus.</title>
        <authorList>
            <person name="Maeda T."/>
            <person name="Takahashi S."/>
            <person name="Yoshida T."/>
            <person name="Shimamura S."/>
            <person name="Takaki Y."/>
            <person name="Nagai Y."/>
            <person name="Toyoda A."/>
            <person name="Suzuki Y."/>
            <person name="Arimoto A."/>
            <person name="Ishii H."/>
            <person name="Satoh N."/>
            <person name="Nishiyama T."/>
            <person name="Hasebe M."/>
            <person name="Maruyama T."/>
            <person name="Minagawa J."/>
            <person name="Obokata J."/>
            <person name="Shigenobu S."/>
        </authorList>
    </citation>
    <scope>NUCLEOTIDE SEQUENCE [LARGE SCALE GENOMIC DNA]</scope>
</reference>
<dbReference type="InterPro" id="IPR003859">
    <property type="entry name" value="Galactosyl_T"/>
</dbReference>
<evidence type="ECO:0000313" key="2">
    <source>
        <dbReference type="EMBL" id="GFR86555.1"/>
    </source>
</evidence>
<dbReference type="AlphaFoldDB" id="A0AAV4GQB3"/>
<evidence type="ECO:0000313" key="3">
    <source>
        <dbReference type="Proteomes" id="UP000762676"/>
    </source>
</evidence>
<protein>
    <submittedName>
        <fullName evidence="2">Beta-1,4-galactosyltransferase 1</fullName>
    </submittedName>
</protein>
<keyword evidence="3" id="KW-1185">Reference proteome</keyword>
<proteinExistence type="predicted"/>
<dbReference type="Gene3D" id="3.90.550.10">
    <property type="entry name" value="Spore Coat Polysaccharide Biosynthesis Protein SpsA, Chain A"/>
    <property type="match status" value="1"/>
</dbReference>
<dbReference type="Pfam" id="PF13733">
    <property type="entry name" value="Glyco_transf_7N"/>
    <property type="match status" value="1"/>
</dbReference>
<evidence type="ECO:0000259" key="1">
    <source>
        <dbReference type="Pfam" id="PF13733"/>
    </source>
</evidence>
<dbReference type="SUPFAM" id="SSF53448">
    <property type="entry name" value="Nucleotide-diphospho-sugar transferases"/>
    <property type="match status" value="1"/>
</dbReference>